<name>A0ABN5V6T9_9FLAO</name>
<keyword evidence="1 3" id="KW-0808">Transferase</keyword>
<proteinExistence type="predicted"/>
<accession>A0ABN5V6T9</accession>
<dbReference type="PANTHER" id="PTHR43584:SF9">
    <property type="entry name" value="TRANSFERASE HEXAPEPTIDE REPEAT CONTAINING PROTEIN"/>
    <property type="match status" value="1"/>
</dbReference>
<dbReference type="PANTHER" id="PTHR43584">
    <property type="entry name" value="NUCLEOTIDYL TRANSFERASE"/>
    <property type="match status" value="1"/>
</dbReference>
<sequence length="394" mass="45605">MNFILYDGIEWKTLFPITLTRPVSEIRLGFFTIKERWEKYIGKTAYDIITQPFLSKKYSKKEYSYFENMLFINSSFLPSEELIQTLFSLKENETIFFKEKMIAIKKKFLVKKDIFSLYKKCTKTYYVKQVIHIQYPWEIFTNNETILKEDFIFFTKGKKSYSLLGNNHVLCKNKIFLEEDIKANNIVLNAQFGPIYIEKGVEIMEGSVIRGPVSIGKNTILNIGSKIYGGTTIGPFCKVGGEIFNSVIFSYSNKVHDGFLGNSILGEWCNLGAGTNISNLRNDYKKVTVWNYEKKDFFPTNLQFFGVIMGDHSKSAINTQFNTATIVGVSDSIFGYGFPPRYIPSFYLGGIQSKKRISFHQVCETSEIMMNRRNINFSVLDKKILKYLYQLLDI</sequence>
<evidence type="ECO:0000256" key="2">
    <source>
        <dbReference type="ARBA" id="ARBA00023315"/>
    </source>
</evidence>
<dbReference type="Gene3D" id="2.160.10.10">
    <property type="entry name" value="Hexapeptide repeat proteins"/>
    <property type="match status" value="1"/>
</dbReference>
<evidence type="ECO:0000256" key="1">
    <source>
        <dbReference type="ARBA" id="ARBA00022679"/>
    </source>
</evidence>
<dbReference type="Proteomes" id="UP000217805">
    <property type="component" value="Chromosome"/>
</dbReference>
<evidence type="ECO:0000313" key="3">
    <source>
        <dbReference type="EMBL" id="BAR92247.1"/>
    </source>
</evidence>
<gene>
    <name evidence="3" type="ORF">BPAY_527</name>
</gene>
<dbReference type="NCBIfam" id="TIGR03991">
    <property type="entry name" value="alt_bact_glmU"/>
    <property type="match status" value="1"/>
</dbReference>
<dbReference type="InterPro" id="IPR011004">
    <property type="entry name" value="Trimer_LpxA-like_sf"/>
</dbReference>
<evidence type="ECO:0000313" key="4">
    <source>
        <dbReference type="Proteomes" id="UP000217805"/>
    </source>
</evidence>
<dbReference type="InterPro" id="IPR023917">
    <property type="entry name" value="Bifunctiontional_GlmU_bac-type"/>
</dbReference>
<dbReference type="RefSeq" id="WP_096378428.1">
    <property type="nucleotide sequence ID" value="NZ_AP014609.1"/>
</dbReference>
<dbReference type="GO" id="GO:0016740">
    <property type="term" value="F:transferase activity"/>
    <property type="evidence" value="ECO:0007669"/>
    <property type="project" value="UniProtKB-KW"/>
</dbReference>
<dbReference type="InterPro" id="IPR050065">
    <property type="entry name" value="GlmU-like"/>
</dbReference>
<dbReference type="EMBL" id="AP014609">
    <property type="protein sequence ID" value="BAR92247.1"/>
    <property type="molecule type" value="Genomic_DNA"/>
</dbReference>
<organism evidence="3 4">
    <name type="scientific">Blattabacterium cuenoti BPAY</name>
    <dbReference type="NCBI Taxonomy" id="1457031"/>
    <lineage>
        <taxon>Bacteria</taxon>
        <taxon>Pseudomonadati</taxon>
        <taxon>Bacteroidota</taxon>
        <taxon>Flavobacteriia</taxon>
        <taxon>Flavobacteriales</taxon>
        <taxon>Blattabacteriaceae</taxon>
        <taxon>Blattabacterium</taxon>
    </lineage>
</organism>
<keyword evidence="4" id="KW-1185">Reference proteome</keyword>
<protein>
    <submittedName>
        <fullName evidence="3">Sugar phosphate nucleotidyl transferase</fullName>
    </submittedName>
</protein>
<reference evidence="3 4" key="1">
    <citation type="journal article" date="2015" name="Microbes Environ.">
        <title>An Efficient Strategy Developed for Next-Generation Sequencing of Endosymbiont Genomes Performed Using Crude DNA Isolated from Host Tissues: A Case Study of Blattabacterium cuenoti Inhabiting the Fat Bodies of Cockroaches.</title>
        <authorList>
            <person name="Kinjo Y."/>
            <person name="Saitoh S."/>
            <person name="Tokuda G."/>
        </authorList>
    </citation>
    <scope>NUCLEOTIDE SEQUENCE [LARGE SCALE GENOMIC DNA]</scope>
    <source>
        <strain evidence="3 4">BPAY</strain>
    </source>
</reference>
<keyword evidence="2" id="KW-0012">Acyltransferase</keyword>
<dbReference type="Pfam" id="PF13562">
    <property type="entry name" value="NTP_transf_4"/>
    <property type="match status" value="1"/>
</dbReference>
<dbReference type="SUPFAM" id="SSF51161">
    <property type="entry name" value="Trimeric LpxA-like enzymes"/>
    <property type="match status" value="1"/>
</dbReference>